<keyword evidence="6" id="KW-1185">Reference proteome</keyword>
<dbReference type="PANTHER" id="PTHR10272">
    <property type="entry name" value="PLATELET-ACTIVATING FACTOR ACETYLHYDROLASE"/>
    <property type="match status" value="1"/>
</dbReference>
<dbReference type="RefSeq" id="XP_030997871.1">
    <property type="nucleotide sequence ID" value="XM_031138534.1"/>
</dbReference>
<keyword evidence="4" id="KW-0443">Lipid metabolism</keyword>
<dbReference type="OrthoDB" id="2363873at2759"/>
<sequence>MDFPNPALIGDAAKLPTSPSVGPVISYDAVVLPCPDRALDLEVKVTFPAAAAAGAEKKLPVILLSHGHGPSNYLSSQQGYVPVARFWASRGFAVLQPTHLSSRNAALPLDPATMRHNWLDSRARDMSRVLDRLGELEAGVPALGSGRLDRDRVAVAGHSLGGFTAALLLGAVNTDPRDGAASRLADPRVKAGILIGTGGSAGADGANLSDSGRRMVPFYGTEFAEMRAPALVVWGEDDVSQHLTTRGADWHREPYELAPGPKDAFMVKGGLHGFGGISGWDAKECQDESPERLAAFQRLTTAWLRSQLYEGDQSWKETVEAVKGFESSLGKIESKGY</sequence>
<evidence type="ECO:0000313" key="6">
    <source>
        <dbReference type="Proteomes" id="UP000319257"/>
    </source>
</evidence>
<dbReference type="EC" id="3.1.1.47" evidence="1"/>
<protein>
    <recommendedName>
        <fullName evidence="1">1-alkyl-2-acetylglycerophosphocholine esterase</fullName>
        <ecNumber evidence="1">3.1.1.47</ecNumber>
    </recommendedName>
</protein>
<reference evidence="5 6" key="1">
    <citation type="submission" date="2019-06" db="EMBL/GenBank/DDBJ databases">
        <title>Draft genome sequence of the filamentous fungus Phialemoniopsis curvata isolated from diesel fuel.</title>
        <authorList>
            <person name="Varaljay V.A."/>
            <person name="Lyon W.J."/>
            <person name="Crouch A.L."/>
            <person name="Drake C.E."/>
            <person name="Hollomon J.M."/>
            <person name="Nadeau L.J."/>
            <person name="Nunn H.S."/>
            <person name="Stevenson B.S."/>
            <person name="Bojanowski C.L."/>
            <person name="Crookes-Goodson W.J."/>
        </authorList>
    </citation>
    <scope>NUCLEOTIDE SEQUENCE [LARGE SCALE GENOMIC DNA]</scope>
    <source>
        <strain evidence="5 6">D216</strain>
    </source>
</reference>
<gene>
    <name evidence="5" type="ORF">E0L32_004155</name>
</gene>
<dbReference type="GeneID" id="41971602"/>
<organism evidence="5 6">
    <name type="scientific">Thyridium curvatum</name>
    <dbReference type="NCBI Taxonomy" id="1093900"/>
    <lineage>
        <taxon>Eukaryota</taxon>
        <taxon>Fungi</taxon>
        <taxon>Dikarya</taxon>
        <taxon>Ascomycota</taxon>
        <taxon>Pezizomycotina</taxon>
        <taxon>Sordariomycetes</taxon>
        <taxon>Sordariomycetidae</taxon>
        <taxon>Thyridiales</taxon>
        <taxon>Thyridiaceae</taxon>
        <taxon>Thyridium</taxon>
    </lineage>
</organism>
<evidence type="ECO:0000313" key="5">
    <source>
        <dbReference type="EMBL" id="TPX16160.1"/>
    </source>
</evidence>
<dbReference type="GO" id="GO:0016042">
    <property type="term" value="P:lipid catabolic process"/>
    <property type="evidence" value="ECO:0007669"/>
    <property type="project" value="UniProtKB-KW"/>
</dbReference>
<evidence type="ECO:0000256" key="1">
    <source>
        <dbReference type="ARBA" id="ARBA00013201"/>
    </source>
</evidence>
<dbReference type="PANTHER" id="PTHR10272:SF0">
    <property type="entry name" value="PLATELET-ACTIVATING FACTOR ACETYLHYDROLASE"/>
    <property type="match status" value="1"/>
</dbReference>
<dbReference type="STRING" id="1093900.A0A507BHW9"/>
<accession>A0A507BHW9</accession>
<dbReference type="AlphaFoldDB" id="A0A507BHW9"/>
<dbReference type="InterPro" id="IPR029058">
    <property type="entry name" value="AB_hydrolase_fold"/>
</dbReference>
<dbReference type="Gene3D" id="3.40.50.1820">
    <property type="entry name" value="alpha/beta hydrolase"/>
    <property type="match status" value="1"/>
</dbReference>
<dbReference type="GO" id="GO:0003847">
    <property type="term" value="F:1-alkyl-2-acetylglycerophosphocholine esterase activity"/>
    <property type="evidence" value="ECO:0007669"/>
    <property type="project" value="UniProtKB-EC"/>
</dbReference>
<name>A0A507BHW9_9PEZI</name>
<keyword evidence="2" id="KW-0378">Hydrolase</keyword>
<dbReference type="Proteomes" id="UP000319257">
    <property type="component" value="Unassembled WGS sequence"/>
</dbReference>
<dbReference type="InParanoid" id="A0A507BHW9"/>
<dbReference type="EMBL" id="SKBQ01000019">
    <property type="protein sequence ID" value="TPX16160.1"/>
    <property type="molecule type" value="Genomic_DNA"/>
</dbReference>
<comment type="caution">
    <text evidence="5">The sequence shown here is derived from an EMBL/GenBank/DDBJ whole genome shotgun (WGS) entry which is preliminary data.</text>
</comment>
<evidence type="ECO:0000256" key="3">
    <source>
        <dbReference type="ARBA" id="ARBA00022963"/>
    </source>
</evidence>
<evidence type="ECO:0000256" key="2">
    <source>
        <dbReference type="ARBA" id="ARBA00022801"/>
    </source>
</evidence>
<evidence type="ECO:0000256" key="4">
    <source>
        <dbReference type="ARBA" id="ARBA00023098"/>
    </source>
</evidence>
<proteinExistence type="predicted"/>
<dbReference type="SUPFAM" id="SSF53474">
    <property type="entry name" value="alpha/beta-Hydrolases"/>
    <property type="match status" value="1"/>
</dbReference>
<keyword evidence="3" id="KW-0442">Lipid degradation</keyword>